<organism evidence="8 9">
    <name type="scientific">Pleionea litopenaei</name>
    <dbReference type="NCBI Taxonomy" id="3070815"/>
    <lineage>
        <taxon>Bacteria</taxon>
        <taxon>Pseudomonadati</taxon>
        <taxon>Pseudomonadota</taxon>
        <taxon>Gammaproteobacteria</taxon>
        <taxon>Oceanospirillales</taxon>
        <taxon>Pleioneaceae</taxon>
        <taxon>Pleionea</taxon>
    </lineage>
</organism>
<evidence type="ECO:0000313" key="8">
    <source>
        <dbReference type="EMBL" id="WMS87406.1"/>
    </source>
</evidence>
<dbReference type="Pfam" id="PF02518">
    <property type="entry name" value="HATPase_c"/>
    <property type="match status" value="1"/>
</dbReference>
<accession>A0AA51RTM0</accession>
<dbReference type="CDD" id="cd00082">
    <property type="entry name" value="HisKA"/>
    <property type="match status" value="1"/>
</dbReference>
<dbReference type="InterPro" id="IPR036097">
    <property type="entry name" value="HisK_dim/P_sf"/>
</dbReference>
<evidence type="ECO:0000256" key="1">
    <source>
        <dbReference type="ARBA" id="ARBA00000085"/>
    </source>
</evidence>
<dbReference type="InterPro" id="IPR003661">
    <property type="entry name" value="HisK_dim/P_dom"/>
</dbReference>
<dbReference type="InterPro" id="IPR035965">
    <property type="entry name" value="PAS-like_dom_sf"/>
</dbReference>
<evidence type="ECO:0000256" key="4">
    <source>
        <dbReference type="ARBA" id="ARBA00022679"/>
    </source>
</evidence>
<dbReference type="PRINTS" id="PR00344">
    <property type="entry name" value="BCTRLSENSOR"/>
</dbReference>
<evidence type="ECO:0000256" key="3">
    <source>
        <dbReference type="ARBA" id="ARBA00022553"/>
    </source>
</evidence>
<dbReference type="Gene3D" id="1.10.287.130">
    <property type="match status" value="1"/>
</dbReference>
<keyword evidence="8" id="KW-0067">ATP-binding</keyword>
<dbReference type="NCBIfam" id="TIGR00229">
    <property type="entry name" value="sensory_box"/>
    <property type="match status" value="1"/>
</dbReference>
<feature type="transmembrane region" description="Helical" evidence="6">
    <location>
        <begin position="63"/>
        <end position="85"/>
    </location>
</feature>
<dbReference type="InterPro" id="IPR058544">
    <property type="entry name" value="ETR1_N"/>
</dbReference>
<keyword evidence="6" id="KW-0472">Membrane</keyword>
<proteinExistence type="predicted"/>
<dbReference type="EC" id="2.7.13.3" evidence="2"/>
<keyword evidence="9" id="KW-1185">Reference proteome</keyword>
<dbReference type="InterPro" id="IPR000014">
    <property type="entry name" value="PAS"/>
</dbReference>
<dbReference type="SMART" id="SM00388">
    <property type="entry name" value="HisKA"/>
    <property type="match status" value="1"/>
</dbReference>
<comment type="catalytic activity">
    <reaction evidence="1">
        <text>ATP + protein L-histidine = ADP + protein N-phospho-L-histidine.</text>
        <dbReference type="EC" id="2.7.13.3"/>
    </reaction>
</comment>
<dbReference type="EMBL" id="CP133548">
    <property type="protein sequence ID" value="WMS87406.1"/>
    <property type="molecule type" value="Genomic_DNA"/>
</dbReference>
<dbReference type="RefSeq" id="WP_309202549.1">
    <property type="nucleotide sequence ID" value="NZ_CP133548.1"/>
</dbReference>
<dbReference type="GO" id="GO:0000155">
    <property type="term" value="F:phosphorelay sensor kinase activity"/>
    <property type="evidence" value="ECO:0007669"/>
    <property type="project" value="InterPro"/>
</dbReference>
<evidence type="ECO:0000256" key="2">
    <source>
        <dbReference type="ARBA" id="ARBA00012438"/>
    </source>
</evidence>
<dbReference type="SMART" id="SM00387">
    <property type="entry name" value="HATPase_c"/>
    <property type="match status" value="1"/>
</dbReference>
<keyword evidence="6" id="KW-1133">Transmembrane helix</keyword>
<protein>
    <recommendedName>
        <fullName evidence="2">histidine kinase</fullName>
        <ecNumber evidence="2">2.7.13.3</ecNumber>
    </recommendedName>
</protein>
<dbReference type="PANTHER" id="PTHR43304">
    <property type="entry name" value="PHYTOCHROME-LIKE PROTEIN CPH1"/>
    <property type="match status" value="1"/>
</dbReference>
<dbReference type="SUPFAM" id="SSF55785">
    <property type="entry name" value="PYP-like sensor domain (PAS domain)"/>
    <property type="match status" value="2"/>
</dbReference>
<dbReference type="InterPro" id="IPR036890">
    <property type="entry name" value="HATPase_C_sf"/>
</dbReference>
<feature type="transmembrane region" description="Helical" evidence="6">
    <location>
        <begin position="30"/>
        <end position="51"/>
    </location>
</feature>
<evidence type="ECO:0000256" key="6">
    <source>
        <dbReference type="SAM" id="Phobius"/>
    </source>
</evidence>
<reference evidence="8 9" key="1">
    <citation type="submission" date="2023-08" db="EMBL/GenBank/DDBJ databases">
        <title>Pleionea litopenaei sp. nov., isolated from stomach of juvenile Litopenaeus vannamei.</title>
        <authorList>
            <person name="Rho A.M."/>
            <person name="Hwang C.Y."/>
        </authorList>
    </citation>
    <scope>NUCLEOTIDE SEQUENCE [LARGE SCALE GENOMIC DNA]</scope>
    <source>
        <strain evidence="8 9">HL-JVS1</strain>
    </source>
</reference>
<dbReference type="InterPro" id="IPR003594">
    <property type="entry name" value="HATPase_dom"/>
</dbReference>
<dbReference type="CDD" id="cd00130">
    <property type="entry name" value="PAS"/>
    <property type="match status" value="1"/>
</dbReference>
<dbReference type="GO" id="GO:0005524">
    <property type="term" value="F:ATP binding"/>
    <property type="evidence" value="ECO:0007669"/>
    <property type="project" value="UniProtKB-KW"/>
</dbReference>
<keyword evidence="5" id="KW-0418">Kinase</keyword>
<evidence type="ECO:0000256" key="5">
    <source>
        <dbReference type="ARBA" id="ARBA00022777"/>
    </source>
</evidence>
<dbReference type="InterPro" id="IPR005467">
    <property type="entry name" value="His_kinase_dom"/>
</dbReference>
<dbReference type="PROSITE" id="PS50109">
    <property type="entry name" value="HIS_KIN"/>
    <property type="match status" value="1"/>
</dbReference>
<keyword evidence="6" id="KW-0812">Transmembrane</keyword>
<keyword evidence="3" id="KW-0597">Phosphoprotein</keyword>
<dbReference type="Gene3D" id="3.30.450.20">
    <property type="entry name" value="PAS domain"/>
    <property type="match status" value="2"/>
</dbReference>
<feature type="domain" description="Histidine kinase" evidence="7">
    <location>
        <begin position="418"/>
        <end position="639"/>
    </location>
</feature>
<dbReference type="Pfam" id="PF00512">
    <property type="entry name" value="HisKA"/>
    <property type="match status" value="1"/>
</dbReference>
<dbReference type="SUPFAM" id="SSF47384">
    <property type="entry name" value="Homodimeric domain of signal transducing histidine kinase"/>
    <property type="match status" value="1"/>
</dbReference>
<dbReference type="PANTHER" id="PTHR43304:SF1">
    <property type="entry name" value="PAC DOMAIN-CONTAINING PROTEIN"/>
    <property type="match status" value="1"/>
</dbReference>
<sequence>MSILEGFLRGDYMPHGHCYLWQPGILWTHVISDVLIAASYFSIPIALLLFIRKRQDIRFKSTFVLFSLFILFCGITHIFGIITIWKGVYGFHGIMKALTALVSVTTAIYLFKVIPIALKIPSPAQYVSVNEQLDVETQRRLALEHKSAEDAIFKYMADSIPVALAVLDERQKVRQVNSSFEQLFKRKSSELLNKRLENIIGVNLDALVQNGSRIDAEDYETGDSQVLHIRLQNGAYVKAEVSLVKKNFQNTPFTLVSFKDLSDIDFAEREIERTEQRFDRAISATSDGIWEYQIDDDVMWSSPILVKMFDQYLQTELKLSDWITPIHVDHRGMIRAAIEDAILKGKPLFIEYQGETESGTFEWFLLRGRIVESKNSGKRYLSGSIVNIQQRKSAEIELRENSYLLSESNKALERFAYVASHDLQEPLRKITAFSDRLLARLADSFDEESRFELSRIHSAAIRLRGMIKDLLSLAKVQQQKLKKSKVKLSQMVDTVREHLSLRIEETGADIQLMSDEILFVDVSLFTQVLQNLIQNSIRYAHPERTAVIKIDIDRIQSKDEQKGLLQQFKISVSDNGVGFEQDYCEMIFEPFKQLSGDKEKGSGIGLSLCKQIVRVHGGSINAISTLGEGSRFEIIINQR</sequence>
<evidence type="ECO:0000259" key="7">
    <source>
        <dbReference type="PROSITE" id="PS50109"/>
    </source>
</evidence>
<dbReference type="Pfam" id="PF25487">
    <property type="entry name" value="ETR1_N"/>
    <property type="match status" value="1"/>
</dbReference>
<keyword evidence="4" id="KW-0808">Transferase</keyword>
<dbReference type="KEGG" id="plei:Q9312_00410"/>
<dbReference type="SUPFAM" id="SSF55874">
    <property type="entry name" value="ATPase domain of HSP90 chaperone/DNA topoisomerase II/histidine kinase"/>
    <property type="match status" value="1"/>
</dbReference>
<dbReference type="InterPro" id="IPR052162">
    <property type="entry name" value="Sensor_kinase/Photoreceptor"/>
</dbReference>
<dbReference type="InterPro" id="IPR004358">
    <property type="entry name" value="Sig_transdc_His_kin-like_C"/>
</dbReference>
<dbReference type="Pfam" id="PF13188">
    <property type="entry name" value="PAS_8"/>
    <property type="match status" value="1"/>
</dbReference>
<dbReference type="Proteomes" id="UP001239782">
    <property type="component" value="Chromosome"/>
</dbReference>
<dbReference type="Gene3D" id="3.30.565.10">
    <property type="entry name" value="Histidine kinase-like ATPase, C-terminal domain"/>
    <property type="match status" value="1"/>
</dbReference>
<evidence type="ECO:0000313" key="9">
    <source>
        <dbReference type="Proteomes" id="UP001239782"/>
    </source>
</evidence>
<dbReference type="SMART" id="SM00091">
    <property type="entry name" value="PAS"/>
    <property type="match status" value="2"/>
</dbReference>
<keyword evidence="8" id="KW-0547">Nucleotide-binding</keyword>
<dbReference type="AlphaFoldDB" id="A0AA51RTM0"/>
<gene>
    <name evidence="8" type="ORF">Q9312_00410</name>
</gene>
<name>A0AA51RTM0_9GAMM</name>